<dbReference type="SUPFAM" id="SSF55021">
    <property type="entry name" value="ACT-like"/>
    <property type="match status" value="2"/>
</dbReference>
<dbReference type="Gene3D" id="3.30.2130.10">
    <property type="entry name" value="VC0802-like"/>
    <property type="match status" value="1"/>
</dbReference>
<dbReference type="PANTHER" id="PTHR40099:SF1">
    <property type="entry name" value="ACETOLACTATE SYNTHASE, SMALL SUBUNIT"/>
    <property type="match status" value="1"/>
</dbReference>
<feature type="domain" description="ACT" evidence="1">
    <location>
        <begin position="6"/>
        <end position="134"/>
    </location>
</feature>
<reference evidence="2" key="1">
    <citation type="submission" date="2018-06" db="EMBL/GenBank/DDBJ databases">
        <authorList>
            <person name="Zhirakovskaya E."/>
        </authorList>
    </citation>
    <scope>NUCLEOTIDE SEQUENCE</scope>
</reference>
<dbReference type="PANTHER" id="PTHR40099">
    <property type="entry name" value="ACETOLACTATE SYNTHASE, SMALL SUBUNIT"/>
    <property type="match status" value="1"/>
</dbReference>
<organism evidence="2">
    <name type="scientific">hydrothermal vent metagenome</name>
    <dbReference type="NCBI Taxonomy" id="652676"/>
    <lineage>
        <taxon>unclassified sequences</taxon>
        <taxon>metagenomes</taxon>
        <taxon>ecological metagenomes</taxon>
    </lineage>
</organism>
<name>A0A3B1DK06_9ZZZZ</name>
<evidence type="ECO:0000259" key="1">
    <source>
        <dbReference type="Pfam" id="PF19571"/>
    </source>
</evidence>
<gene>
    <name evidence="2" type="ORF">MNBD_PLANCTO03-362</name>
</gene>
<accession>A0A3B1DK06</accession>
<dbReference type="InterPro" id="IPR045865">
    <property type="entry name" value="ACT-like_dom_sf"/>
</dbReference>
<dbReference type="AlphaFoldDB" id="A0A3B1DK06"/>
<proteinExistence type="predicted"/>
<dbReference type="EMBL" id="UOGK01000745">
    <property type="protein sequence ID" value="VAX42759.1"/>
    <property type="molecule type" value="Genomic_DNA"/>
</dbReference>
<evidence type="ECO:0000313" key="2">
    <source>
        <dbReference type="EMBL" id="VAX42759.1"/>
    </source>
</evidence>
<dbReference type="InterPro" id="IPR045739">
    <property type="entry name" value="ACT_dom_pair"/>
</dbReference>
<dbReference type="Pfam" id="PF19571">
    <property type="entry name" value="ACT_8"/>
    <property type="match status" value="1"/>
</dbReference>
<protein>
    <recommendedName>
        <fullName evidence="1">ACT domain-containing protein</fullName>
    </recommendedName>
</protein>
<sequence length="138" mass="14505">MEVSRVKEFSVYLTDRPGELAGILEALAAAGAAVMALSVVEQNGKGLVRLLGEPEEAVRRVCEGVTDSGAGPVAETDVLAVSLGDNPAVFREVAVSLADAKVNVRYAYQSPAHNGMGARCILRVDDPEKAEGIIRELV</sequence>